<evidence type="ECO:0000259" key="16">
    <source>
        <dbReference type="Pfam" id="PF14849"/>
    </source>
</evidence>
<dbReference type="InterPro" id="IPR028053">
    <property type="entry name" value="Membr_insert_YidC_N"/>
</dbReference>
<dbReference type="PANTHER" id="PTHR12428">
    <property type="entry name" value="OXA1"/>
    <property type="match status" value="1"/>
</dbReference>
<dbReference type="Gene3D" id="2.70.98.90">
    <property type="match status" value="1"/>
</dbReference>
<dbReference type="EMBL" id="WXYO01000003">
    <property type="protein sequence ID" value="NAS12021.1"/>
    <property type="molecule type" value="Genomic_DNA"/>
</dbReference>
<dbReference type="InterPro" id="IPR001708">
    <property type="entry name" value="YidC/ALB3/OXA1/COX18"/>
</dbReference>
<dbReference type="NCBIfam" id="NF002356">
    <property type="entry name" value="PRK01318.2-3"/>
    <property type="match status" value="1"/>
</dbReference>
<feature type="transmembrane region" description="Helical" evidence="13">
    <location>
        <begin position="533"/>
        <end position="550"/>
    </location>
</feature>
<dbReference type="GO" id="GO:0015031">
    <property type="term" value="P:protein transport"/>
    <property type="evidence" value="ECO:0007669"/>
    <property type="project" value="UniProtKB-KW"/>
</dbReference>
<comment type="subunit">
    <text evidence="13">Interacts with the Sec translocase complex via SecD. Specifically interacts with transmembrane segments of nascent integral membrane proteins during membrane integration.</text>
</comment>
<evidence type="ECO:0000259" key="15">
    <source>
        <dbReference type="Pfam" id="PF02096"/>
    </source>
</evidence>
<comment type="similarity">
    <text evidence="2 13">Belongs to the OXA1/ALB3/YidC family. Type 1 subfamily.</text>
</comment>
<dbReference type="RefSeq" id="WP_161435049.1">
    <property type="nucleotide sequence ID" value="NZ_WXYO01000003.1"/>
</dbReference>
<dbReference type="InterPro" id="IPR019998">
    <property type="entry name" value="Membr_insert_YidC"/>
</dbReference>
<feature type="transmembrane region" description="Helical" evidence="13">
    <location>
        <begin position="492"/>
        <end position="513"/>
    </location>
</feature>
<dbReference type="CDD" id="cd19961">
    <property type="entry name" value="EcYidC-like_peri"/>
    <property type="match status" value="1"/>
</dbReference>
<feature type="transmembrane region" description="Helical" evidence="13">
    <location>
        <begin position="556"/>
        <end position="575"/>
    </location>
</feature>
<keyword evidence="10 13" id="KW-0143">Chaperone</keyword>
<comment type="subcellular location">
    <subcellularLocation>
        <location evidence="1">Cell inner membrane</location>
        <topology evidence="1">Multi-pass membrane protein</topology>
    </subcellularLocation>
    <subcellularLocation>
        <location evidence="13">Cell membrane</location>
        <topology evidence="13">Multi-pass membrane protein</topology>
    </subcellularLocation>
</comment>
<evidence type="ECO:0000256" key="5">
    <source>
        <dbReference type="ARBA" id="ARBA00022475"/>
    </source>
</evidence>
<keyword evidence="7 13" id="KW-0653">Protein transport</keyword>
<dbReference type="GO" id="GO:0005886">
    <property type="term" value="C:plasma membrane"/>
    <property type="evidence" value="ECO:0007669"/>
    <property type="project" value="UniProtKB-SubCell"/>
</dbReference>
<keyword evidence="9 13" id="KW-0472">Membrane</keyword>
<dbReference type="Proteomes" id="UP000475249">
    <property type="component" value="Unassembled WGS sequence"/>
</dbReference>
<evidence type="ECO:0000256" key="9">
    <source>
        <dbReference type="ARBA" id="ARBA00023136"/>
    </source>
</evidence>
<dbReference type="InterPro" id="IPR028055">
    <property type="entry name" value="YidC/Oxa/ALB_C"/>
</dbReference>
<dbReference type="NCBIfam" id="NF002359">
    <property type="entry name" value="PRK01318.2-6"/>
    <property type="match status" value="1"/>
</dbReference>
<dbReference type="PRINTS" id="PR00701">
    <property type="entry name" value="60KDINNERMP"/>
</dbReference>
<feature type="compositionally biased region" description="Basic and acidic residues" evidence="14">
    <location>
        <begin position="595"/>
        <end position="618"/>
    </location>
</feature>
<dbReference type="GO" id="GO:0051205">
    <property type="term" value="P:protein insertion into membrane"/>
    <property type="evidence" value="ECO:0007669"/>
    <property type="project" value="TreeGrafter"/>
</dbReference>
<dbReference type="Pfam" id="PF02096">
    <property type="entry name" value="60KD_IMP"/>
    <property type="match status" value="1"/>
</dbReference>
<evidence type="ECO:0000256" key="1">
    <source>
        <dbReference type="ARBA" id="ARBA00004429"/>
    </source>
</evidence>
<keyword evidence="8 13" id="KW-1133">Transmembrane helix</keyword>
<feature type="transmembrane region" description="Helical" evidence="13">
    <location>
        <begin position="366"/>
        <end position="387"/>
    </location>
</feature>
<evidence type="ECO:0000313" key="17">
    <source>
        <dbReference type="EMBL" id="NAS12021.1"/>
    </source>
</evidence>
<feature type="domain" description="Membrane insertase YidC N-terminal" evidence="16">
    <location>
        <begin position="96"/>
        <end position="364"/>
    </location>
</feature>
<dbReference type="NCBIfam" id="TIGR03592">
    <property type="entry name" value="yidC_oxa1_cterm"/>
    <property type="match status" value="1"/>
</dbReference>
<evidence type="ECO:0000256" key="3">
    <source>
        <dbReference type="ARBA" id="ARBA00015325"/>
    </source>
</evidence>
<dbReference type="AlphaFoldDB" id="A0A6L9EBS7"/>
<keyword evidence="6 13" id="KW-0812">Transmembrane</keyword>
<comment type="caution">
    <text evidence="17">The sequence shown here is derived from an EMBL/GenBank/DDBJ whole genome shotgun (WGS) entry which is preliminary data.</text>
</comment>
<accession>A0A6L9EBS7</accession>
<feature type="transmembrane region" description="Helical" evidence="13">
    <location>
        <begin position="433"/>
        <end position="462"/>
    </location>
</feature>
<evidence type="ECO:0000256" key="7">
    <source>
        <dbReference type="ARBA" id="ARBA00022927"/>
    </source>
</evidence>
<evidence type="ECO:0000256" key="11">
    <source>
        <dbReference type="ARBA" id="ARBA00033245"/>
    </source>
</evidence>
<evidence type="ECO:0000256" key="8">
    <source>
        <dbReference type="ARBA" id="ARBA00022989"/>
    </source>
</evidence>
<dbReference type="CDD" id="cd20070">
    <property type="entry name" value="5TM_YidC_Alb3"/>
    <property type="match status" value="1"/>
</dbReference>
<evidence type="ECO:0000256" key="10">
    <source>
        <dbReference type="ARBA" id="ARBA00023186"/>
    </source>
</evidence>
<comment type="function">
    <text evidence="13">Required for the insertion and/or proper folding and/or complex formation of integral membrane proteins into the membrane. Involved in integration of membrane proteins that insert both dependently and independently of the Sec translocase complex, as well as at least some lipoproteins. Aids folding of multispanning membrane proteins.</text>
</comment>
<name>A0A6L9EBS7_9FLAO</name>
<proteinExistence type="inferred from homology"/>
<feature type="region of interest" description="Disordered" evidence="14">
    <location>
        <begin position="587"/>
        <end position="618"/>
    </location>
</feature>
<sequence length="618" mass="71257">MEEKKLDINSIIGFILIFGILIFWMYQNQPTPEELEAQKAEQEKIEAQAAEEESKPAQPILDQTTINTEDSTAVADYKKSVGDFGFTRAADGTTLLENEVLLLEVSNKGGQIVLAKMKNFVTNDSVPVYLVQDGNAAFGLNFSTTDNRVLDTKNLYFEPSLTNSGENQVLSMKAKVSENQFLEYRYEMKPDDYMLDFTVRSRGLSAVINSSQTPKLQWQLRGIRHNKSVVYENRYTRLTYNYEDGKVSKLSEGSDDEETEEDVKWLSYRQHFFSSILATDTPFETAELSSKNLVEEESKETRFTKEYLTIAPLELQAGELNYNMHWYYGPTDIKVLSQYKDLGLADSIPYGWGIFGWINRYIFTPFYGFLSSMLPYGLAIVVMTILVRLAMSPVTYKSYLSQAKMKVLKPEISEITEKYKDNSMKRQQETMKLYNKAGVSPMSGCIPALLQLPIFYALFMFFPTSFELRQKSFLWAEDLSSYDTIAQLPFTIPFYGDHVSLFPILASVAIFFYMMMTTGQNMQTQPGMPNMKFIMYLSPLIMLIFFNNYASGLSLYYFVSNLITIGIMLVIKRFILDEDKIHAQIQENKKKPKKENRFQKRMREMMEQAEEQKKTGRR</sequence>
<dbReference type="PANTHER" id="PTHR12428:SF65">
    <property type="entry name" value="CYTOCHROME C OXIDASE ASSEMBLY PROTEIN COX18, MITOCHONDRIAL"/>
    <property type="match status" value="1"/>
</dbReference>
<dbReference type="GO" id="GO:0032977">
    <property type="term" value="F:membrane insertase activity"/>
    <property type="evidence" value="ECO:0007669"/>
    <property type="project" value="InterPro"/>
</dbReference>
<keyword evidence="5 13" id="KW-1003">Cell membrane</keyword>
<organism evidence="17 18">
    <name type="scientific">Poritiphilus flavus</name>
    <dbReference type="NCBI Taxonomy" id="2697053"/>
    <lineage>
        <taxon>Bacteria</taxon>
        <taxon>Pseudomonadati</taxon>
        <taxon>Bacteroidota</taxon>
        <taxon>Flavobacteriia</taxon>
        <taxon>Flavobacteriales</taxon>
        <taxon>Flavobacteriaceae</taxon>
        <taxon>Poritiphilus</taxon>
    </lineage>
</organism>
<gene>
    <name evidence="13 17" type="primary">yidC</name>
    <name evidence="17" type="ORF">GTQ38_08420</name>
</gene>
<keyword evidence="18" id="KW-1185">Reference proteome</keyword>
<dbReference type="Pfam" id="PF14849">
    <property type="entry name" value="YidC_periplas"/>
    <property type="match status" value="1"/>
</dbReference>
<dbReference type="HAMAP" id="MF_01810">
    <property type="entry name" value="YidC_type1"/>
    <property type="match status" value="1"/>
</dbReference>
<feature type="transmembrane region" description="Helical" evidence="13">
    <location>
        <begin position="7"/>
        <end position="26"/>
    </location>
</feature>
<evidence type="ECO:0000256" key="4">
    <source>
        <dbReference type="ARBA" id="ARBA00022448"/>
    </source>
</evidence>
<protein>
    <recommendedName>
        <fullName evidence="3 13">Membrane protein insertase YidC</fullName>
    </recommendedName>
    <alternativeName>
        <fullName evidence="12 13">Foldase YidC</fullName>
    </alternativeName>
    <alternativeName>
        <fullName evidence="11 13">Membrane integrase YidC</fullName>
    </alternativeName>
    <alternativeName>
        <fullName evidence="13">Membrane protein YidC</fullName>
    </alternativeName>
</protein>
<evidence type="ECO:0000256" key="13">
    <source>
        <dbReference type="HAMAP-Rule" id="MF_01810"/>
    </source>
</evidence>
<reference evidence="17 18" key="1">
    <citation type="submission" date="2020-01" db="EMBL/GenBank/DDBJ databases">
        <title>Bacteria diversity of Porities sp.</title>
        <authorList>
            <person name="Wang G."/>
        </authorList>
    </citation>
    <scope>NUCLEOTIDE SEQUENCE [LARGE SCALE GENOMIC DNA]</scope>
    <source>
        <strain evidence="17 18">R33</strain>
    </source>
</reference>
<evidence type="ECO:0000256" key="14">
    <source>
        <dbReference type="SAM" id="MobiDB-lite"/>
    </source>
</evidence>
<evidence type="ECO:0000313" key="18">
    <source>
        <dbReference type="Proteomes" id="UP000475249"/>
    </source>
</evidence>
<evidence type="ECO:0000256" key="6">
    <source>
        <dbReference type="ARBA" id="ARBA00022692"/>
    </source>
</evidence>
<evidence type="ECO:0000256" key="12">
    <source>
        <dbReference type="ARBA" id="ARBA00033342"/>
    </source>
</evidence>
<keyword evidence="4 13" id="KW-0813">Transport</keyword>
<feature type="domain" description="Membrane insertase YidC/Oxa/ALB C-terminal" evidence="15">
    <location>
        <begin position="376"/>
        <end position="573"/>
    </location>
</feature>
<dbReference type="InterPro" id="IPR047196">
    <property type="entry name" value="YidC_ALB_C"/>
</dbReference>
<dbReference type="NCBIfam" id="TIGR03593">
    <property type="entry name" value="yidC_nterm"/>
    <property type="match status" value="1"/>
</dbReference>
<dbReference type="InterPro" id="IPR038221">
    <property type="entry name" value="YidC_periplasmic_sf"/>
</dbReference>
<evidence type="ECO:0000256" key="2">
    <source>
        <dbReference type="ARBA" id="ARBA00010527"/>
    </source>
</evidence>